<reference evidence="2" key="1">
    <citation type="submission" date="2020-06" db="EMBL/GenBank/DDBJ databases">
        <authorList>
            <person name="Ji K."/>
            <person name="Li J."/>
        </authorList>
    </citation>
    <scope>NUCLEOTIDE SEQUENCE</scope>
    <source>
        <strain evidence="2">JKM2019</strain>
        <tissue evidence="2">Whole body</tissue>
    </source>
</reference>
<protein>
    <submittedName>
        <fullName evidence="2">Uncharacterized protein</fullName>
    </submittedName>
</protein>
<proteinExistence type="predicted"/>
<evidence type="ECO:0000256" key="1">
    <source>
        <dbReference type="SAM" id="MobiDB-lite"/>
    </source>
</evidence>
<dbReference type="EMBL" id="SDOV01000008">
    <property type="protein sequence ID" value="KAH7637898.1"/>
    <property type="molecule type" value="Genomic_DNA"/>
</dbReference>
<evidence type="ECO:0000313" key="2">
    <source>
        <dbReference type="EMBL" id="KAH7637898.1"/>
    </source>
</evidence>
<feature type="compositionally biased region" description="Low complexity" evidence="1">
    <location>
        <begin position="1"/>
        <end position="19"/>
    </location>
</feature>
<accession>A0A9D4SDQ6</accession>
<dbReference type="Proteomes" id="UP000828236">
    <property type="component" value="Unassembled WGS sequence"/>
</dbReference>
<organism evidence="2">
    <name type="scientific">Dermatophagoides farinae</name>
    <name type="common">American house dust mite</name>
    <dbReference type="NCBI Taxonomy" id="6954"/>
    <lineage>
        <taxon>Eukaryota</taxon>
        <taxon>Metazoa</taxon>
        <taxon>Ecdysozoa</taxon>
        <taxon>Arthropoda</taxon>
        <taxon>Chelicerata</taxon>
        <taxon>Arachnida</taxon>
        <taxon>Acari</taxon>
        <taxon>Acariformes</taxon>
        <taxon>Sarcoptiformes</taxon>
        <taxon>Astigmata</taxon>
        <taxon>Psoroptidia</taxon>
        <taxon>Analgoidea</taxon>
        <taxon>Pyroglyphidae</taxon>
        <taxon>Dermatophagoidinae</taxon>
        <taxon>Dermatophagoides</taxon>
    </lineage>
</organism>
<dbReference type="AlphaFoldDB" id="A0A9D4SDQ6"/>
<name>A0A9D4SDQ6_DERFA</name>
<comment type="caution">
    <text evidence="2">The sequence shown here is derived from an EMBL/GenBank/DDBJ whole genome shotgun (WGS) entry which is preliminary data.</text>
</comment>
<feature type="region of interest" description="Disordered" evidence="1">
    <location>
        <begin position="1"/>
        <end position="30"/>
    </location>
</feature>
<gene>
    <name evidence="2" type="ORF">HUG17_9002</name>
</gene>
<reference evidence="2" key="2">
    <citation type="journal article" date="2021" name="World Allergy Organ. J.">
        <title>Chromosome-level assembly of Dermatophagoides farinae genome and transcriptome reveals two novel allergens Der f 37 and Der f 39.</title>
        <authorList>
            <person name="Chen J."/>
            <person name="Cai Z."/>
            <person name="Fan D."/>
            <person name="Hu J."/>
            <person name="Hou Y."/>
            <person name="He Y."/>
            <person name="Zhang Z."/>
            <person name="Zhao Z."/>
            <person name="Gao P."/>
            <person name="Hu W."/>
            <person name="Sun J."/>
            <person name="Li J."/>
            <person name="Ji K."/>
        </authorList>
    </citation>
    <scope>NUCLEOTIDE SEQUENCE</scope>
    <source>
        <strain evidence="2">JKM2019</strain>
    </source>
</reference>
<sequence>MNYDDNNNNNDFKSANNKNISQNGQRQKPDHKVLMMDGTHMKHIILNNHNDHQLKLKLQPIWTSTVWPWQQANFQPSFSKNIDDNDDDEDEQSAGVVKLVVYSGEDWEFTIHSDG</sequence>